<evidence type="ECO:0000256" key="1">
    <source>
        <dbReference type="SAM" id="Phobius"/>
    </source>
</evidence>
<keyword evidence="1" id="KW-0812">Transmembrane</keyword>
<feature type="transmembrane region" description="Helical" evidence="1">
    <location>
        <begin position="174"/>
        <end position="193"/>
    </location>
</feature>
<feature type="transmembrane region" description="Helical" evidence="1">
    <location>
        <begin position="12"/>
        <end position="31"/>
    </location>
</feature>
<dbReference type="GO" id="GO:0032153">
    <property type="term" value="C:cell division site"/>
    <property type="evidence" value="ECO:0007669"/>
    <property type="project" value="TreeGrafter"/>
</dbReference>
<dbReference type="Pfam" id="PF06687">
    <property type="entry name" value="SUR7"/>
    <property type="match status" value="1"/>
</dbReference>
<keyword evidence="3" id="KW-1185">Reference proteome</keyword>
<proteinExistence type="predicted"/>
<name>A0AA38UNH8_9AGAR</name>
<dbReference type="GO" id="GO:0005886">
    <property type="term" value="C:plasma membrane"/>
    <property type="evidence" value="ECO:0007669"/>
    <property type="project" value="InterPro"/>
</dbReference>
<gene>
    <name evidence="2" type="ORF">F5878DRAFT_268840</name>
</gene>
<organism evidence="2 3">
    <name type="scientific">Lentinula raphanica</name>
    <dbReference type="NCBI Taxonomy" id="153919"/>
    <lineage>
        <taxon>Eukaryota</taxon>
        <taxon>Fungi</taxon>
        <taxon>Dikarya</taxon>
        <taxon>Basidiomycota</taxon>
        <taxon>Agaricomycotina</taxon>
        <taxon>Agaricomycetes</taxon>
        <taxon>Agaricomycetidae</taxon>
        <taxon>Agaricales</taxon>
        <taxon>Marasmiineae</taxon>
        <taxon>Omphalotaceae</taxon>
        <taxon>Lentinula</taxon>
    </lineage>
</organism>
<dbReference type="AlphaFoldDB" id="A0AA38UNH8"/>
<dbReference type="InterPro" id="IPR051380">
    <property type="entry name" value="pH-response_reg_palI/RIM9"/>
</dbReference>
<comment type="caution">
    <text evidence="2">The sequence shown here is derived from an EMBL/GenBank/DDBJ whole genome shotgun (WGS) entry which is preliminary data.</text>
</comment>
<dbReference type="InterPro" id="IPR009571">
    <property type="entry name" value="SUR7/Rim9-like_fungi"/>
</dbReference>
<dbReference type="PANTHER" id="PTHR28013">
    <property type="entry name" value="PROTEIN DCV1-RELATED"/>
    <property type="match status" value="1"/>
</dbReference>
<reference evidence="2" key="1">
    <citation type="submission" date="2022-08" db="EMBL/GenBank/DDBJ databases">
        <authorList>
            <consortium name="DOE Joint Genome Institute"/>
            <person name="Min B."/>
            <person name="Riley R."/>
            <person name="Sierra-Patev S."/>
            <person name="Naranjo-Ortiz M."/>
            <person name="Looney B."/>
            <person name="Konkel Z."/>
            <person name="Slot J.C."/>
            <person name="Sakamoto Y."/>
            <person name="Steenwyk J.L."/>
            <person name="Rokas A."/>
            <person name="Carro J."/>
            <person name="Camarero S."/>
            <person name="Ferreira P."/>
            <person name="Molpeceres G."/>
            <person name="Ruiz-Duenas F.J."/>
            <person name="Serrano A."/>
            <person name="Henrissat B."/>
            <person name="Drula E."/>
            <person name="Hughes K.W."/>
            <person name="Mata J.L."/>
            <person name="Ishikawa N.K."/>
            <person name="Vargas-Isla R."/>
            <person name="Ushijima S."/>
            <person name="Smith C.A."/>
            <person name="Ahrendt S."/>
            <person name="Andreopoulos W."/>
            <person name="He G."/>
            <person name="Labutti K."/>
            <person name="Lipzen A."/>
            <person name="Ng V."/>
            <person name="Sandor L."/>
            <person name="Barry K."/>
            <person name="Martinez A.T."/>
            <person name="Xiao Y."/>
            <person name="Gibbons J.G."/>
            <person name="Terashima K."/>
            <person name="Hibbett D.S."/>
            <person name="Grigoriev I.V."/>
        </authorList>
    </citation>
    <scope>NUCLEOTIDE SEQUENCE</scope>
    <source>
        <strain evidence="2">TFB9207</strain>
    </source>
</reference>
<accession>A0AA38UNH8</accession>
<feature type="transmembrane region" description="Helical" evidence="1">
    <location>
        <begin position="140"/>
        <end position="162"/>
    </location>
</feature>
<sequence>MGCLRPNTPGFICTLVATVLLALVSFSVIHFESIYFLKAHITEDRYNGTFTFGALGYCLEQSNGTFCSRPSIGYEPDTNSLIGQNTSLNGISRFAVKGTTPATTFGAAQHLVALGFAGASTVFKLMPNSCERSKNCCSTFVSVFATTISLQAFFFDLFNLFIAKARFASVGNMSVGNAVWLTLAAWALLVFGGCNTGRSPQDREWLNGVVERNPASTRVSIGYAGHAEEMGLDAVKAEVDARKLTSQNWWKELLLAMRLVLGIAVTQRKDAVQAEADGKLSQDEHTFAETRPLIVHVDEGDLPINHYQDSIVHFYY</sequence>
<dbReference type="EMBL" id="MU805938">
    <property type="protein sequence ID" value="KAJ3845342.1"/>
    <property type="molecule type" value="Genomic_DNA"/>
</dbReference>
<keyword evidence="1" id="KW-1133">Transmembrane helix</keyword>
<evidence type="ECO:0000313" key="3">
    <source>
        <dbReference type="Proteomes" id="UP001163846"/>
    </source>
</evidence>
<dbReference type="PANTHER" id="PTHR28013:SF4">
    <property type="entry name" value="MARVEL DOMAIN-CONTAINING PROTEIN"/>
    <property type="match status" value="1"/>
</dbReference>
<dbReference type="GO" id="GO:0035838">
    <property type="term" value="C:growing cell tip"/>
    <property type="evidence" value="ECO:0007669"/>
    <property type="project" value="TreeGrafter"/>
</dbReference>
<evidence type="ECO:0000313" key="2">
    <source>
        <dbReference type="EMBL" id="KAJ3845342.1"/>
    </source>
</evidence>
<keyword evidence="1" id="KW-0472">Membrane</keyword>
<protein>
    <submittedName>
        <fullName evidence="2">SUR7/PalI family-domain-containing protein</fullName>
    </submittedName>
</protein>
<dbReference type="Proteomes" id="UP001163846">
    <property type="component" value="Unassembled WGS sequence"/>
</dbReference>